<evidence type="ECO:0000313" key="1">
    <source>
        <dbReference type="EMBL" id="VGO17632.1"/>
    </source>
</evidence>
<organism evidence="1 2">
    <name type="scientific">Pontiella desulfatans</name>
    <dbReference type="NCBI Taxonomy" id="2750659"/>
    <lineage>
        <taxon>Bacteria</taxon>
        <taxon>Pseudomonadati</taxon>
        <taxon>Kiritimatiellota</taxon>
        <taxon>Kiritimatiellia</taxon>
        <taxon>Kiritimatiellales</taxon>
        <taxon>Pontiellaceae</taxon>
        <taxon>Pontiella</taxon>
    </lineage>
</organism>
<dbReference type="AlphaFoldDB" id="A0A6C2UBT6"/>
<proteinExistence type="predicted"/>
<name>A0A6C2UBT6_PONDE</name>
<reference evidence="1 2" key="1">
    <citation type="submission" date="2019-04" db="EMBL/GenBank/DDBJ databases">
        <authorList>
            <person name="Van Vliet M D."/>
        </authorList>
    </citation>
    <scope>NUCLEOTIDE SEQUENCE [LARGE SCALE GENOMIC DNA]</scope>
    <source>
        <strain evidence="1 2">F1</strain>
    </source>
</reference>
<accession>A0A6C2UBT6</accession>
<sequence length="265" mass="27873">MADILVALCLRALCGETLQVNCLLLGNVAFNHGTTFDHFRAGGSFHTLGRFGGICRAFMPTTSRATLAGFTTLTATGTPFGHFARFSTPLAMGRPCSELFSTPATLLGHRAARLPLRTSGGHCAAHSMLRATGMHGTALRASPGHQILLLATRAAPGHRAVLRSAETTLGHHASLLATRAIPLTSGVHGPELLATLFAPATPCRHSALRAALGHRAAFSHFALPAGTRATLGGVFVCLHTQGGSSNDQGDDDVCFRFHFVLSCWF</sequence>
<dbReference type="Proteomes" id="UP000366872">
    <property type="component" value="Unassembled WGS sequence"/>
</dbReference>
<protein>
    <submittedName>
        <fullName evidence="1">Uncharacterized protein</fullName>
    </submittedName>
</protein>
<keyword evidence="2" id="KW-1185">Reference proteome</keyword>
<dbReference type="EMBL" id="CAAHFG010000005">
    <property type="protein sequence ID" value="VGO17632.1"/>
    <property type="molecule type" value="Genomic_DNA"/>
</dbReference>
<evidence type="ECO:0000313" key="2">
    <source>
        <dbReference type="Proteomes" id="UP000366872"/>
    </source>
</evidence>
<gene>
    <name evidence="1" type="ORF">PDESU_06233</name>
</gene>
<dbReference type="RefSeq" id="WP_136083120.1">
    <property type="nucleotide sequence ID" value="NZ_CAAHFG010000005.1"/>
</dbReference>